<dbReference type="EMBL" id="GL379913">
    <property type="protein sequence ID" value="EGT34443.1"/>
    <property type="molecule type" value="Genomic_DNA"/>
</dbReference>
<sequence length="377" mass="44484">MEEHLAGIIQDETRFDESSIRKFLKNLSTILNSEDLEQDMPDMKNCWILLMPILEDKRGEPKNQLLGSQCLIELYRRDTQGVLTIQVKEVILKNMISTIRDFPKWLNAGHKQHYRMTVELLKFLANFNNTALWPEIFSLFCDFFWNQHGMEDEIFCLCCKIFKQNFNDIDKAVLEQIREHYLKTIFCITPSTEPMEETLVLGFQLALGTNTDDFLGTCIYFFTDRTDRWQQYLPYVSFMWAGASEKAREDFLFPNLTAAFMKHLFSGETERLETMEFLVGLFNGSRKDRQKAIHVKNNAKKLSNLFALICDDLRRSMGDLNYYQWKDPRNQMLPLECFEKIQEKAEEIAPEKHETFAVFLNWMLRGMKKLENTEIIS</sequence>
<protein>
    <submittedName>
        <fullName evidence="1">Uncharacterized protein</fullName>
    </submittedName>
</protein>
<keyword evidence="2" id="KW-1185">Reference proteome</keyword>
<dbReference type="InParanoid" id="G0NNB0"/>
<proteinExistence type="predicted"/>
<evidence type="ECO:0000313" key="2">
    <source>
        <dbReference type="Proteomes" id="UP000008068"/>
    </source>
</evidence>
<name>G0NNB0_CAEBE</name>
<dbReference type="AlphaFoldDB" id="G0NNB0"/>
<evidence type="ECO:0000313" key="1">
    <source>
        <dbReference type="EMBL" id="EGT34443.1"/>
    </source>
</evidence>
<gene>
    <name evidence="1" type="ORF">CAEBREN_11816</name>
</gene>
<organism evidence="2">
    <name type="scientific">Caenorhabditis brenneri</name>
    <name type="common">Nematode worm</name>
    <dbReference type="NCBI Taxonomy" id="135651"/>
    <lineage>
        <taxon>Eukaryota</taxon>
        <taxon>Metazoa</taxon>
        <taxon>Ecdysozoa</taxon>
        <taxon>Nematoda</taxon>
        <taxon>Chromadorea</taxon>
        <taxon>Rhabditida</taxon>
        <taxon>Rhabditina</taxon>
        <taxon>Rhabditomorpha</taxon>
        <taxon>Rhabditoidea</taxon>
        <taxon>Rhabditidae</taxon>
        <taxon>Peloderinae</taxon>
        <taxon>Caenorhabditis</taxon>
    </lineage>
</organism>
<accession>G0NNB0</accession>
<reference evidence="2" key="1">
    <citation type="submission" date="2011-07" db="EMBL/GenBank/DDBJ databases">
        <authorList>
            <consortium name="Caenorhabditis brenneri Sequencing and Analysis Consortium"/>
            <person name="Wilson R.K."/>
        </authorList>
    </citation>
    <scope>NUCLEOTIDE SEQUENCE [LARGE SCALE GENOMIC DNA]</scope>
    <source>
        <strain evidence="2">PB2801</strain>
    </source>
</reference>
<dbReference type="HOGENOM" id="CLU_734098_0_0_1"/>
<dbReference type="Proteomes" id="UP000008068">
    <property type="component" value="Unassembled WGS sequence"/>
</dbReference>